<evidence type="ECO:0000313" key="11">
    <source>
        <dbReference type="EMBL" id="RAM02290.1"/>
    </source>
</evidence>
<dbReference type="Gene3D" id="1.20.1720.10">
    <property type="entry name" value="Multidrug resistance protein D"/>
    <property type="match status" value="1"/>
</dbReference>
<dbReference type="InterPro" id="IPR011701">
    <property type="entry name" value="MFS"/>
</dbReference>
<evidence type="ECO:0000313" key="10">
    <source>
        <dbReference type="EMBL" id="QBH14384.1"/>
    </source>
</evidence>
<evidence type="ECO:0000256" key="1">
    <source>
        <dbReference type="ARBA" id="ARBA00004651"/>
    </source>
</evidence>
<dbReference type="OrthoDB" id="9814303at2"/>
<keyword evidence="7 8" id="KW-0472">Membrane</keyword>
<dbReference type="NCBIfam" id="TIGR00710">
    <property type="entry name" value="efflux_Bcr_CflA"/>
    <property type="match status" value="1"/>
</dbReference>
<dbReference type="Pfam" id="PF07690">
    <property type="entry name" value="MFS_1"/>
    <property type="match status" value="1"/>
</dbReference>
<feature type="transmembrane region" description="Helical" evidence="8">
    <location>
        <begin position="365"/>
        <end position="386"/>
    </location>
</feature>
<evidence type="ECO:0000256" key="7">
    <source>
        <dbReference type="ARBA" id="ARBA00023136"/>
    </source>
</evidence>
<name>A0A328FES4_9BACT</name>
<dbReference type="Proteomes" id="UP000248798">
    <property type="component" value="Unassembled WGS sequence"/>
</dbReference>
<keyword evidence="3" id="KW-0813">Transport</keyword>
<organism evidence="11 12">
    <name type="scientific">Desulfobacter hydrogenophilus</name>
    <dbReference type="NCBI Taxonomy" id="2291"/>
    <lineage>
        <taxon>Bacteria</taxon>
        <taxon>Pseudomonadati</taxon>
        <taxon>Thermodesulfobacteriota</taxon>
        <taxon>Desulfobacteria</taxon>
        <taxon>Desulfobacterales</taxon>
        <taxon>Desulfobacteraceae</taxon>
        <taxon>Desulfobacter</taxon>
    </lineage>
</organism>
<evidence type="ECO:0000256" key="4">
    <source>
        <dbReference type="ARBA" id="ARBA00022475"/>
    </source>
</evidence>
<comment type="subcellular location">
    <subcellularLocation>
        <location evidence="1">Cell membrane</location>
        <topology evidence="1">Multi-pass membrane protein</topology>
    </subcellularLocation>
</comment>
<feature type="transmembrane region" description="Helical" evidence="8">
    <location>
        <begin position="166"/>
        <end position="185"/>
    </location>
</feature>
<dbReference type="RefSeq" id="WP_111955955.1">
    <property type="nucleotide sequence ID" value="NZ_CP036313.1"/>
</dbReference>
<dbReference type="Proteomes" id="UP000293902">
    <property type="component" value="Chromosome"/>
</dbReference>
<evidence type="ECO:0000256" key="5">
    <source>
        <dbReference type="ARBA" id="ARBA00022692"/>
    </source>
</evidence>
<feature type="transmembrane region" description="Helical" evidence="8">
    <location>
        <begin position="103"/>
        <end position="124"/>
    </location>
</feature>
<dbReference type="InterPro" id="IPR036259">
    <property type="entry name" value="MFS_trans_sf"/>
</dbReference>
<dbReference type="GO" id="GO:0005886">
    <property type="term" value="C:plasma membrane"/>
    <property type="evidence" value="ECO:0007669"/>
    <property type="project" value="UniProtKB-SubCell"/>
</dbReference>
<keyword evidence="6 8" id="KW-1133">Transmembrane helix</keyword>
<dbReference type="PANTHER" id="PTHR23502:SF132">
    <property type="entry name" value="POLYAMINE TRANSPORTER 2-RELATED"/>
    <property type="match status" value="1"/>
</dbReference>
<proteinExistence type="inferred from homology"/>
<feature type="transmembrane region" description="Helical" evidence="8">
    <location>
        <begin position="78"/>
        <end position="97"/>
    </location>
</feature>
<evidence type="ECO:0000256" key="6">
    <source>
        <dbReference type="ARBA" id="ARBA00022989"/>
    </source>
</evidence>
<dbReference type="AlphaFoldDB" id="A0A328FES4"/>
<evidence type="ECO:0000313" key="12">
    <source>
        <dbReference type="Proteomes" id="UP000248798"/>
    </source>
</evidence>
<keyword evidence="13" id="KW-1185">Reference proteome</keyword>
<dbReference type="PANTHER" id="PTHR23502">
    <property type="entry name" value="MAJOR FACILITATOR SUPERFAMILY"/>
    <property type="match status" value="1"/>
</dbReference>
<feature type="domain" description="Major facilitator superfamily (MFS) profile" evidence="9">
    <location>
        <begin position="12"/>
        <end position="396"/>
    </location>
</feature>
<dbReference type="GO" id="GO:1990961">
    <property type="term" value="P:xenobiotic detoxification by transmembrane export across the plasma membrane"/>
    <property type="evidence" value="ECO:0007669"/>
    <property type="project" value="InterPro"/>
</dbReference>
<dbReference type="InterPro" id="IPR020846">
    <property type="entry name" value="MFS_dom"/>
</dbReference>
<evidence type="ECO:0000256" key="8">
    <source>
        <dbReference type="SAM" id="Phobius"/>
    </source>
</evidence>
<evidence type="ECO:0000259" key="9">
    <source>
        <dbReference type="PROSITE" id="PS50850"/>
    </source>
</evidence>
<evidence type="ECO:0000256" key="2">
    <source>
        <dbReference type="ARBA" id="ARBA00006236"/>
    </source>
</evidence>
<comment type="similarity">
    <text evidence="2">Belongs to the major facilitator superfamily. Bcr/CmlA family.</text>
</comment>
<sequence>MKKQSFFGDRSLLAMLALLSAFPPLSTDLYLPALPRVMSAMQTTQGPVNLSLSLFLVFFAAGILIWGPVSEKYGRKPVLLTGLGLYLLGSIGCALSLNVIQLILARVVQAFGGGAAEAVVTAMVKDMYTGRQRESVLAVVMAMVVAAPVVAPVLGAWLITFMSWKAIFWSLTGVGSLALCLSLFLDETLEQRYAGSLLQSLGRLAIVLKNPGFSVPLGIFSLVPLPLMAFIGASSFIYIEGFGMGENLYSLYFAFNALGALAGPLLYIRLSQRIRPGTVITGGFGVIVICGIIIDAAGSLSPVLFALTMLTATIAINMMRPPTASLLLSQQDKDTGSAASLINFTSMFMGSLGMFLISLVPAHLIPGIGLMQIVVGGVCGSLWLLVRSKAFIRQEE</sequence>
<evidence type="ECO:0000256" key="3">
    <source>
        <dbReference type="ARBA" id="ARBA00022448"/>
    </source>
</evidence>
<evidence type="ECO:0000313" key="13">
    <source>
        <dbReference type="Proteomes" id="UP000293902"/>
    </source>
</evidence>
<reference evidence="10 13" key="2">
    <citation type="submission" date="2019-02" db="EMBL/GenBank/DDBJ databases">
        <title>Complete genome sequence of Desulfobacter hydrogenophilus AcRS1.</title>
        <authorList>
            <person name="Marietou A."/>
            <person name="Lund M.B."/>
            <person name="Marshall I.P.G."/>
            <person name="Schreiber L."/>
            <person name="Jorgensen B."/>
        </authorList>
    </citation>
    <scope>NUCLEOTIDE SEQUENCE [LARGE SCALE GENOMIC DNA]</scope>
    <source>
        <strain evidence="10 13">AcRS1</strain>
    </source>
</reference>
<dbReference type="SUPFAM" id="SSF103473">
    <property type="entry name" value="MFS general substrate transporter"/>
    <property type="match status" value="1"/>
</dbReference>
<feature type="transmembrane region" description="Helical" evidence="8">
    <location>
        <begin position="136"/>
        <end position="160"/>
    </location>
</feature>
<gene>
    <name evidence="11" type="ORF">DO021_09255</name>
    <name evidence="10" type="ORF">EYB58_16535</name>
</gene>
<reference evidence="11 12" key="1">
    <citation type="submission" date="2018-06" db="EMBL/GenBank/DDBJ databases">
        <title>Complete Genome Sequence of Desulfobacter hydrogenophilus (DSM3380).</title>
        <authorList>
            <person name="Marietou A."/>
            <person name="Schreiber L."/>
            <person name="Marshall I."/>
            <person name="Jorgensen B."/>
        </authorList>
    </citation>
    <scope>NUCLEOTIDE SEQUENCE [LARGE SCALE GENOMIC DNA]</scope>
    <source>
        <strain evidence="11 12">DSM 3380</strain>
    </source>
</reference>
<feature type="transmembrane region" description="Helical" evidence="8">
    <location>
        <begin position="251"/>
        <end position="270"/>
    </location>
</feature>
<accession>A0A328FES4</accession>
<keyword evidence="5 8" id="KW-0812">Transmembrane</keyword>
<dbReference type="PROSITE" id="PS50850">
    <property type="entry name" value="MFS"/>
    <property type="match status" value="1"/>
</dbReference>
<protein>
    <submittedName>
        <fullName evidence="10 11">MFS transporter</fullName>
    </submittedName>
</protein>
<dbReference type="EMBL" id="QLNI01000016">
    <property type="protein sequence ID" value="RAM02290.1"/>
    <property type="molecule type" value="Genomic_DNA"/>
</dbReference>
<feature type="transmembrane region" description="Helical" evidence="8">
    <location>
        <begin position="213"/>
        <end position="239"/>
    </location>
</feature>
<feature type="transmembrane region" description="Helical" evidence="8">
    <location>
        <begin position="340"/>
        <end position="359"/>
    </location>
</feature>
<dbReference type="EMBL" id="CP036313">
    <property type="protein sequence ID" value="QBH14384.1"/>
    <property type="molecule type" value="Genomic_DNA"/>
</dbReference>
<dbReference type="GO" id="GO:0042910">
    <property type="term" value="F:xenobiotic transmembrane transporter activity"/>
    <property type="evidence" value="ECO:0007669"/>
    <property type="project" value="InterPro"/>
</dbReference>
<feature type="transmembrane region" description="Helical" evidence="8">
    <location>
        <begin position="50"/>
        <end position="66"/>
    </location>
</feature>
<keyword evidence="4" id="KW-1003">Cell membrane</keyword>
<dbReference type="InterPro" id="IPR004812">
    <property type="entry name" value="Efflux_drug-R_Bcr/CmlA"/>
</dbReference>